<sequence>MSFLLLMGFFIFSSCQQHQKVTVLKLGHSLAPTNSVHKAMVYMGKRLEKLSGGTMKLEIYPSSQLGGESQCLELLQIGSLAMTKVSAAALEGFAPEFQVLSLPYIFKDKAHAFKVLDGPIGQGMLKQAQKFWLRGLCYYDAGSRSFYTKDTPINSPDDLNGLKIRVMKSKTAVEMVKLLGGSPTPISFGELYTALQGGVVDGAENNPPSFYLSHHYEVCKYYSLDEHTMVPDVLLISTIVWNKLTPQQQKWLQEAANESVPVQRKLWAESEKESLAAVKKAGVKIIHPDKEPFRDKVKGMYEQYKNDSTLYSLIKRIQAVDTLKLSGDKGGE</sequence>
<protein>
    <submittedName>
        <fullName evidence="2">C4-dicarboxylate ABC transporter substrate-binding protein</fullName>
    </submittedName>
    <submittedName>
        <fullName evidence="3">Tripartite ATP-independent transporter DctP family solute receptor</fullName>
    </submittedName>
</protein>
<dbReference type="GO" id="GO:0030288">
    <property type="term" value="C:outer membrane-bounded periplasmic space"/>
    <property type="evidence" value="ECO:0007669"/>
    <property type="project" value="InterPro"/>
</dbReference>
<evidence type="ECO:0000313" key="5">
    <source>
        <dbReference type="Proteomes" id="UP000396862"/>
    </source>
</evidence>
<dbReference type="EMBL" id="BLAU01000001">
    <property type="protein sequence ID" value="GET21245.1"/>
    <property type="molecule type" value="Genomic_DNA"/>
</dbReference>
<dbReference type="GO" id="GO:0030246">
    <property type="term" value="F:carbohydrate binding"/>
    <property type="evidence" value="ECO:0007669"/>
    <property type="project" value="TreeGrafter"/>
</dbReference>
<name>A0A2P8C9U6_9BACT</name>
<dbReference type="EMBL" id="PYGC01000008">
    <property type="protein sequence ID" value="PSK81724.1"/>
    <property type="molecule type" value="Genomic_DNA"/>
</dbReference>
<dbReference type="GO" id="GO:0055085">
    <property type="term" value="P:transmembrane transport"/>
    <property type="evidence" value="ECO:0007669"/>
    <property type="project" value="InterPro"/>
</dbReference>
<evidence type="ECO:0000256" key="1">
    <source>
        <dbReference type="ARBA" id="ARBA00022729"/>
    </source>
</evidence>
<dbReference type="Gene3D" id="3.40.190.170">
    <property type="entry name" value="Bacterial extracellular solute-binding protein, family 7"/>
    <property type="match status" value="1"/>
</dbReference>
<dbReference type="PIRSF" id="PIRSF006470">
    <property type="entry name" value="DctB"/>
    <property type="match status" value="1"/>
</dbReference>
<keyword evidence="5" id="KW-1185">Reference proteome</keyword>
<dbReference type="NCBIfam" id="NF037995">
    <property type="entry name" value="TRAP_S1"/>
    <property type="match status" value="1"/>
</dbReference>
<dbReference type="AlphaFoldDB" id="A0A2P8C9U6"/>
<dbReference type="Pfam" id="PF03480">
    <property type="entry name" value="DctP"/>
    <property type="match status" value="1"/>
</dbReference>
<reference evidence="2 5" key="2">
    <citation type="submission" date="2019-10" db="EMBL/GenBank/DDBJ databases">
        <title>Prolixibacter strains distinguished by the presence of nitrate reductase genes were adept at nitrate-dependent anaerobic corrosion of metallic iron and carbon steel.</title>
        <authorList>
            <person name="Iino T."/>
            <person name="Shono N."/>
            <person name="Ito K."/>
            <person name="Nakamura R."/>
            <person name="Sueoka K."/>
            <person name="Harayama S."/>
            <person name="Ohkuma M."/>
        </authorList>
    </citation>
    <scope>NUCLEOTIDE SEQUENCE [LARGE SCALE GENOMIC DNA]</scope>
    <source>
        <strain evidence="2 5">MIC1-1</strain>
    </source>
</reference>
<dbReference type="InterPro" id="IPR038404">
    <property type="entry name" value="TRAP_DctP_sf"/>
</dbReference>
<gene>
    <name evidence="3" type="ORF">CLV93_108122</name>
    <name evidence="2" type="ORF">JCM18694_14910</name>
</gene>
<dbReference type="Proteomes" id="UP000240621">
    <property type="component" value="Unassembled WGS sequence"/>
</dbReference>
<dbReference type="NCBIfam" id="TIGR00787">
    <property type="entry name" value="dctP"/>
    <property type="match status" value="1"/>
</dbReference>
<proteinExistence type="predicted"/>
<keyword evidence="3" id="KW-0675">Receptor</keyword>
<dbReference type="InterPro" id="IPR004682">
    <property type="entry name" value="TRAP_DctP"/>
</dbReference>
<reference evidence="3 4" key="1">
    <citation type="submission" date="2018-03" db="EMBL/GenBank/DDBJ databases">
        <title>Genomic Encyclopedia of Archaeal and Bacterial Type Strains, Phase II (KMG-II): from individual species to whole genera.</title>
        <authorList>
            <person name="Goeker M."/>
        </authorList>
    </citation>
    <scope>NUCLEOTIDE SEQUENCE [LARGE SCALE GENOMIC DNA]</scope>
    <source>
        <strain evidence="3 4">DSM 27267</strain>
    </source>
</reference>
<dbReference type="InterPro" id="IPR018389">
    <property type="entry name" value="DctP_fam"/>
</dbReference>
<evidence type="ECO:0000313" key="3">
    <source>
        <dbReference type="EMBL" id="PSK81724.1"/>
    </source>
</evidence>
<dbReference type="Proteomes" id="UP000396862">
    <property type="component" value="Unassembled WGS sequence"/>
</dbReference>
<dbReference type="PANTHER" id="PTHR33376">
    <property type="match status" value="1"/>
</dbReference>
<dbReference type="SUPFAM" id="SSF53850">
    <property type="entry name" value="Periplasmic binding protein-like II"/>
    <property type="match status" value="1"/>
</dbReference>
<comment type="caution">
    <text evidence="3">The sequence shown here is derived from an EMBL/GenBank/DDBJ whole genome shotgun (WGS) entry which is preliminary data.</text>
</comment>
<evidence type="ECO:0000313" key="4">
    <source>
        <dbReference type="Proteomes" id="UP000240621"/>
    </source>
</evidence>
<accession>A0A2P8C9U6</accession>
<dbReference type="CDD" id="cd13671">
    <property type="entry name" value="PBP2_TRAP_SBP_like_3"/>
    <property type="match status" value="1"/>
</dbReference>
<dbReference type="PANTHER" id="PTHR33376:SF2">
    <property type="entry name" value="DICARBOXYLATE-BINDING PERIPLASMIC PROTEIN"/>
    <property type="match status" value="1"/>
</dbReference>
<keyword evidence="1" id="KW-0732">Signal</keyword>
<organism evidence="3 4">
    <name type="scientific">Prolixibacter denitrificans</name>
    <dbReference type="NCBI Taxonomy" id="1541063"/>
    <lineage>
        <taxon>Bacteria</taxon>
        <taxon>Pseudomonadati</taxon>
        <taxon>Bacteroidota</taxon>
        <taxon>Bacteroidia</taxon>
        <taxon>Marinilabiliales</taxon>
        <taxon>Prolixibacteraceae</taxon>
        <taxon>Prolixibacter</taxon>
    </lineage>
</organism>
<evidence type="ECO:0000313" key="2">
    <source>
        <dbReference type="EMBL" id="GET21245.1"/>
    </source>
</evidence>